<dbReference type="Proteomes" id="UP000470771">
    <property type="component" value="Unassembled WGS sequence"/>
</dbReference>
<proteinExistence type="predicted"/>
<gene>
    <name evidence="2" type="ORF">GQN54_10555</name>
</gene>
<name>A0A6N9NIQ8_9FLAO</name>
<accession>A0A6N9NIQ8</accession>
<dbReference type="AlphaFoldDB" id="A0A6N9NIQ8"/>
<keyword evidence="3" id="KW-1185">Reference proteome</keyword>
<comment type="caution">
    <text evidence="2">The sequence shown here is derived from an EMBL/GenBank/DDBJ whole genome shotgun (WGS) entry which is preliminary data.</text>
</comment>
<organism evidence="2 3">
    <name type="scientific">Acidiluteibacter ferrifornacis</name>
    <dbReference type="NCBI Taxonomy" id="2692424"/>
    <lineage>
        <taxon>Bacteria</taxon>
        <taxon>Pseudomonadati</taxon>
        <taxon>Bacteroidota</taxon>
        <taxon>Flavobacteriia</taxon>
        <taxon>Flavobacteriales</taxon>
        <taxon>Cryomorphaceae</taxon>
        <taxon>Acidiluteibacter</taxon>
    </lineage>
</organism>
<dbReference type="Gene3D" id="3.10.450.360">
    <property type="match status" value="1"/>
</dbReference>
<keyword evidence="1" id="KW-0732">Signal</keyword>
<sequence length="159" mass="18700">MKRFYLLHLILFNLFLSTSTLDAQSNHVARLTAAEVPDDAIESFEASYPEGKLIQWWRIDKNYQAEFALNGETHKVLINEKGGILERRKKLAWPDELPKKIVKGFKKTEYKFWKVEEAYEAESTGEDLFYEIKVTNDDRFQMIYFQPNGDLETKSMSTY</sequence>
<dbReference type="RefSeq" id="WP_160633516.1">
    <property type="nucleotide sequence ID" value="NZ_WWNE01000008.1"/>
</dbReference>
<dbReference type="SUPFAM" id="SSF160574">
    <property type="entry name" value="BT0923-like"/>
    <property type="match status" value="1"/>
</dbReference>
<dbReference type="EMBL" id="WWNE01000008">
    <property type="protein sequence ID" value="NBG66558.1"/>
    <property type="molecule type" value="Genomic_DNA"/>
</dbReference>
<evidence type="ECO:0000313" key="2">
    <source>
        <dbReference type="EMBL" id="NBG66558.1"/>
    </source>
</evidence>
<evidence type="ECO:0000256" key="1">
    <source>
        <dbReference type="SAM" id="SignalP"/>
    </source>
</evidence>
<reference evidence="2 3" key="1">
    <citation type="submission" date="2019-12" db="EMBL/GenBank/DDBJ databases">
        <authorList>
            <person name="Zhao J."/>
        </authorList>
    </citation>
    <scope>NUCLEOTIDE SEQUENCE [LARGE SCALE GENOMIC DNA]</scope>
    <source>
        <strain evidence="2 3">S-15</strain>
    </source>
</reference>
<feature type="chain" id="PRO_5026835293" evidence="1">
    <location>
        <begin position="24"/>
        <end position="159"/>
    </location>
</feature>
<feature type="signal peptide" evidence="1">
    <location>
        <begin position="1"/>
        <end position="23"/>
    </location>
</feature>
<protein>
    <submittedName>
        <fullName evidence="2">Uncharacterized protein</fullName>
    </submittedName>
</protein>
<evidence type="ECO:0000313" key="3">
    <source>
        <dbReference type="Proteomes" id="UP000470771"/>
    </source>
</evidence>